<dbReference type="InParanoid" id="W2RYJ1"/>
<evidence type="ECO:0000313" key="1">
    <source>
        <dbReference type="EMBL" id="ETN41571.1"/>
    </source>
</evidence>
<protein>
    <submittedName>
        <fullName evidence="1">Uncharacterized protein</fullName>
    </submittedName>
</protein>
<organism evidence="1 2">
    <name type="scientific">Cyphellophora europaea (strain CBS 101466)</name>
    <name type="common">Phialophora europaea</name>
    <dbReference type="NCBI Taxonomy" id="1220924"/>
    <lineage>
        <taxon>Eukaryota</taxon>
        <taxon>Fungi</taxon>
        <taxon>Dikarya</taxon>
        <taxon>Ascomycota</taxon>
        <taxon>Pezizomycotina</taxon>
        <taxon>Eurotiomycetes</taxon>
        <taxon>Chaetothyriomycetidae</taxon>
        <taxon>Chaetothyriales</taxon>
        <taxon>Cyphellophoraceae</taxon>
        <taxon>Cyphellophora</taxon>
    </lineage>
</organism>
<evidence type="ECO:0000313" key="2">
    <source>
        <dbReference type="Proteomes" id="UP000030752"/>
    </source>
</evidence>
<dbReference type="VEuPathDB" id="FungiDB:HMPREF1541_03507"/>
<dbReference type="AlphaFoldDB" id="W2RYJ1"/>
<accession>W2RYJ1</accession>
<name>W2RYJ1_CYPE1</name>
<dbReference type="RefSeq" id="XP_008716080.1">
    <property type="nucleotide sequence ID" value="XM_008717858.1"/>
</dbReference>
<proteinExistence type="predicted"/>
<gene>
    <name evidence="1" type="ORF">HMPREF1541_03507</name>
</gene>
<keyword evidence="2" id="KW-1185">Reference proteome</keyword>
<dbReference type="Proteomes" id="UP000030752">
    <property type="component" value="Unassembled WGS sequence"/>
</dbReference>
<reference evidence="1 2" key="1">
    <citation type="submission" date="2013-03" db="EMBL/GenBank/DDBJ databases">
        <title>The Genome Sequence of Phialophora europaea CBS 101466.</title>
        <authorList>
            <consortium name="The Broad Institute Genomics Platform"/>
            <person name="Cuomo C."/>
            <person name="de Hoog S."/>
            <person name="Gorbushina A."/>
            <person name="Walker B."/>
            <person name="Young S.K."/>
            <person name="Zeng Q."/>
            <person name="Gargeya S."/>
            <person name="Fitzgerald M."/>
            <person name="Haas B."/>
            <person name="Abouelleil A."/>
            <person name="Allen A.W."/>
            <person name="Alvarado L."/>
            <person name="Arachchi H.M."/>
            <person name="Berlin A.M."/>
            <person name="Chapman S.B."/>
            <person name="Gainer-Dewar J."/>
            <person name="Goldberg J."/>
            <person name="Griggs A."/>
            <person name="Gujja S."/>
            <person name="Hansen M."/>
            <person name="Howarth C."/>
            <person name="Imamovic A."/>
            <person name="Ireland A."/>
            <person name="Larimer J."/>
            <person name="McCowan C."/>
            <person name="Murphy C."/>
            <person name="Pearson M."/>
            <person name="Poon T.W."/>
            <person name="Priest M."/>
            <person name="Roberts A."/>
            <person name="Saif S."/>
            <person name="Shea T."/>
            <person name="Sisk P."/>
            <person name="Sykes S."/>
            <person name="Wortman J."/>
            <person name="Nusbaum C."/>
            <person name="Birren B."/>
        </authorList>
    </citation>
    <scope>NUCLEOTIDE SEQUENCE [LARGE SCALE GENOMIC DNA]</scope>
    <source>
        <strain evidence="1 2">CBS 101466</strain>
    </source>
</reference>
<dbReference type="EMBL" id="KB822719">
    <property type="protein sequence ID" value="ETN41571.1"/>
    <property type="molecule type" value="Genomic_DNA"/>
</dbReference>
<dbReference type="HOGENOM" id="CLU_3384734_0_0_1"/>
<sequence>MKNDHGVFSAPREVESARSLLPPLSLVSSLLQT</sequence>
<dbReference type="GeneID" id="19970846"/>